<dbReference type="STRING" id="70996.SE18_10660"/>
<keyword evidence="3" id="KW-1185">Reference proteome</keyword>
<dbReference type="GO" id="GO:0006780">
    <property type="term" value="P:uroporphyrinogen III biosynthetic process"/>
    <property type="evidence" value="ECO:0007669"/>
    <property type="project" value="InterPro"/>
</dbReference>
<evidence type="ECO:0000259" key="1">
    <source>
        <dbReference type="Pfam" id="PF02602"/>
    </source>
</evidence>
<protein>
    <recommendedName>
        <fullName evidence="1">Tetrapyrrole biosynthesis uroporphyrinogen III synthase domain-containing protein</fullName>
    </recommendedName>
</protein>
<evidence type="ECO:0000313" key="2">
    <source>
        <dbReference type="EMBL" id="KPL88162.1"/>
    </source>
</evidence>
<dbReference type="CDD" id="cd06578">
    <property type="entry name" value="HemD"/>
    <property type="match status" value="1"/>
</dbReference>
<dbReference type="AlphaFoldDB" id="A0A0N8GS31"/>
<comment type="caution">
    <text evidence="2">The sequence shown here is derived from an EMBL/GenBank/DDBJ whole genome shotgun (WGS) entry which is preliminary data.</text>
</comment>
<dbReference type="Gene3D" id="3.40.50.10090">
    <property type="match status" value="2"/>
</dbReference>
<dbReference type="OrthoDB" id="9775656at2"/>
<dbReference type="SUPFAM" id="SSF69618">
    <property type="entry name" value="HemD-like"/>
    <property type="match status" value="1"/>
</dbReference>
<dbReference type="EMBL" id="LGKP01000017">
    <property type="protein sequence ID" value="KPL88162.1"/>
    <property type="molecule type" value="Genomic_DNA"/>
</dbReference>
<gene>
    <name evidence="2" type="ORF">SE18_10660</name>
</gene>
<dbReference type="PANTHER" id="PTHR40082:SF1">
    <property type="entry name" value="BLR5956 PROTEIN"/>
    <property type="match status" value="1"/>
</dbReference>
<name>A0A0N8GS31_9CHLR</name>
<dbReference type="Proteomes" id="UP000050277">
    <property type="component" value="Unassembled WGS sequence"/>
</dbReference>
<accession>A0A0N8GS31</accession>
<dbReference type="PANTHER" id="PTHR40082">
    <property type="entry name" value="BLR5956 PROTEIN"/>
    <property type="match status" value="1"/>
</dbReference>
<dbReference type="Pfam" id="PF02602">
    <property type="entry name" value="HEM4"/>
    <property type="match status" value="1"/>
</dbReference>
<dbReference type="InterPro" id="IPR036108">
    <property type="entry name" value="4pyrrol_syn_uPrphyn_synt_sf"/>
</dbReference>
<dbReference type="RefSeq" id="WP_054534437.1">
    <property type="nucleotide sequence ID" value="NZ_LGKP01000017.1"/>
</dbReference>
<dbReference type="InterPro" id="IPR003754">
    <property type="entry name" value="4pyrrol_synth_uPrphyn_synth"/>
</dbReference>
<sequence length="274" mass="29683">MSSLDGQRVAILEARRASELANLLTRHGAIPIHAPALREVSVDAAPVAQAVLQQLEAGRIELMILLTGVGTQQLIDAAASLGLEQAMLAALTKITLVCRGPKPTAVLRRYGLRPSISAASPYTINDLISSLDQVELAGRGVGLLHYGERDSKLADYCRERGAVLHEQSVYEWQLPADLSPLYALIEQAIAGRIDIFSFTSQIQVRHLVQVAEQQGQTQALITAMQQAIVAAVGPSCAQALINIGIQQVIMPEQPFMGQMVQQILNHVDNQRQTF</sequence>
<proteinExistence type="predicted"/>
<reference evidence="2 3" key="1">
    <citation type="submission" date="2015-07" db="EMBL/GenBank/DDBJ databases">
        <title>Whole genome sequence of Herpetosiphon geysericola DSM 7119.</title>
        <authorList>
            <person name="Hemp J."/>
            <person name="Ward L.M."/>
            <person name="Pace L.A."/>
            <person name="Fischer W.W."/>
        </authorList>
    </citation>
    <scope>NUCLEOTIDE SEQUENCE [LARGE SCALE GENOMIC DNA]</scope>
    <source>
        <strain evidence="2 3">DSM 7119</strain>
    </source>
</reference>
<evidence type="ECO:0000313" key="3">
    <source>
        <dbReference type="Proteomes" id="UP000050277"/>
    </source>
</evidence>
<feature type="domain" description="Tetrapyrrole biosynthesis uroporphyrinogen III synthase" evidence="1">
    <location>
        <begin position="18"/>
        <end position="261"/>
    </location>
</feature>
<dbReference type="GO" id="GO:0004852">
    <property type="term" value="F:uroporphyrinogen-III synthase activity"/>
    <property type="evidence" value="ECO:0007669"/>
    <property type="project" value="InterPro"/>
</dbReference>
<organism evidence="2 3">
    <name type="scientific">Herpetosiphon geysericola</name>
    <dbReference type="NCBI Taxonomy" id="70996"/>
    <lineage>
        <taxon>Bacteria</taxon>
        <taxon>Bacillati</taxon>
        <taxon>Chloroflexota</taxon>
        <taxon>Chloroflexia</taxon>
        <taxon>Herpetosiphonales</taxon>
        <taxon>Herpetosiphonaceae</taxon>
        <taxon>Herpetosiphon</taxon>
    </lineage>
</organism>
<dbReference type="InterPro" id="IPR039793">
    <property type="entry name" value="UROS/Hem4"/>
</dbReference>